<dbReference type="GeneID" id="20040822"/>
<evidence type="ECO:0000313" key="3">
    <source>
        <dbReference type="Proteomes" id="UP000030640"/>
    </source>
</evidence>
<reference evidence="2 3" key="1">
    <citation type="submission" date="2013-02" db="EMBL/GenBank/DDBJ databases">
        <title>The Genome Sequence of Plasmodium inui San Antonio 1.</title>
        <authorList>
            <consortium name="The Broad Institute Genome Sequencing Platform"/>
            <consortium name="The Broad Institute Genome Sequencing Center for Infectious Disease"/>
            <person name="Neafsey D."/>
            <person name="Cheeseman I."/>
            <person name="Volkman S."/>
            <person name="Adams J."/>
            <person name="Walker B."/>
            <person name="Young S.K."/>
            <person name="Zeng Q."/>
            <person name="Gargeya S."/>
            <person name="Fitzgerald M."/>
            <person name="Haas B."/>
            <person name="Abouelleil A."/>
            <person name="Alvarado L."/>
            <person name="Arachchi H.M."/>
            <person name="Berlin A.M."/>
            <person name="Chapman S.B."/>
            <person name="Dewar J."/>
            <person name="Goldberg J."/>
            <person name="Griggs A."/>
            <person name="Gujja S."/>
            <person name="Hansen M."/>
            <person name="Howarth C."/>
            <person name="Imamovic A."/>
            <person name="Larimer J."/>
            <person name="McCowan C."/>
            <person name="Murphy C."/>
            <person name="Neiman D."/>
            <person name="Pearson M."/>
            <person name="Priest M."/>
            <person name="Roberts A."/>
            <person name="Saif S."/>
            <person name="Shea T."/>
            <person name="Sisk P."/>
            <person name="Sykes S."/>
            <person name="Wortman J."/>
            <person name="Nusbaum C."/>
            <person name="Birren B."/>
        </authorList>
    </citation>
    <scope>NUCLEOTIDE SEQUENCE [LARGE SCALE GENOMIC DNA]</scope>
    <source>
        <strain evidence="2 3">San Antonio 1</strain>
    </source>
</reference>
<feature type="region of interest" description="Disordered" evidence="1">
    <location>
        <begin position="164"/>
        <end position="205"/>
    </location>
</feature>
<protein>
    <submittedName>
        <fullName evidence="2">Uncharacterized protein</fullName>
    </submittedName>
</protein>
<dbReference type="VEuPathDB" id="PlasmoDB:C922_05548"/>
<feature type="compositionally biased region" description="Polar residues" evidence="1">
    <location>
        <begin position="169"/>
        <end position="178"/>
    </location>
</feature>
<feature type="compositionally biased region" description="Basic residues" evidence="1">
    <location>
        <begin position="182"/>
        <end position="205"/>
    </location>
</feature>
<gene>
    <name evidence="2" type="ORF">C922_05548</name>
</gene>
<sequence length="205" mass="24088">QKDDYHIYKKKLKICYIICDLNDWLLIGATSKTVGCPRELGPTEVGTPRYNNNDQENYELNYINPRKTEQRISSWPPKKQQATTTSIEKETLSNIQVAIHRIHRIKISSKFSSETGSIATYDIQIIGAVDNIITKNGFQKEMTDSDERRVQLQEKSTQEQIRCWREVGRQNTKSSNYQLGKYRNKRRKPREHNQKPRRSKKESKE</sequence>
<keyword evidence="3" id="KW-1185">Reference proteome</keyword>
<evidence type="ECO:0000256" key="1">
    <source>
        <dbReference type="SAM" id="MobiDB-lite"/>
    </source>
</evidence>
<evidence type="ECO:0000313" key="2">
    <source>
        <dbReference type="EMBL" id="EUD64075.1"/>
    </source>
</evidence>
<dbReference type="RefSeq" id="XP_008819341.1">
    <property type="nucleotide sequence ID" value="XM_008821119.1"/>
</dbReference>
<dbReference type="Proteomes" id="UP000030640">
    <property type="component" value="Unassembled WGS sequence"/>
</dbReference>
<proteinExistence type="predicted"/>
<feature type="non-terminal residue" evidence="2">
    <location>
        <position position="1"/>
    </location>
</feature>
<organism evidence="2 3">
    <name type="scientific">Plasmodium inui San Antonio 1</name>
    <dbReference type="NCBI Taxonomy" id="1237626"/>
    <lineage>
        <taxon>Eukaryota</taxon>
        <taxon>Sar</taxon>
        <taxon>Alveolata</taxon>
        <taxon>Apicomplexa</taxon>
        <taxon>Aconoidasida</taxon>
        <taxon>Haemosporida</taxon>
        <taxon>Plasmodiidae</taxon>
        <taxon>Plasmodium</taxon>
        <taxon>Plasmodium (Plasmodium)</taxon>
    </lineage>
</organism>
<accession>W6ZXU3</accession>
<dbReference type="EMBL" id="KI965553">
    <property type="protein sequence ID" value="EUD64075.1"/>
    <property type="molecule type" value="Genomic_DNA"/>
</dbReference>
<name>W6ZXU3_9APIC</name>
<dbReference type="AlphaFoldDB" id="W6ZXU3"/>